<dbReference type="Proteomes" id="UP000663891">
    <property type="component" value="Unassembled WGS sequence"/>
</dbReference>
<evidence type="ECO:0000313" key="3">
    <source>
        <dbReference type="Proteomes" id="UP000663891"/>
    </source>
</evidence>
<sequence length="27" mass="2888">MDAARRGHGSTPRKYGTNPTSRAVTSI</sequence>
<evidence type="ECO:0000313" key="2">
    <source>
        <dbReference type="EMBL" id="CAF1532254.1"/>
    </source>
</evidence>
<comment type="caution">
    <text evidence="2">The sequence shown here is derived from an EMBL/GenBank/DDBJ whole genome shotgun (WGS) entry which is preliminary data.</text>
</comment>
<protein>
    <submittedName>
        <fullName evidence="2">Uncharacterized protein</fullName>
    </submittedName>
</protein>
<feature type="compositionally biased region" description="Polar residues" evidence="1">
    <location>
        <begin position="17"/>
        <end position="27"/>
    </location>
</feature>
<dbReference type="EMBL" id="CAJNON010004682">
    <property type="protein sequence ID" value="CAF1532254.1"/>
    <property type="molecule type" value="Genomic_DNA"/>
</dbReference>
<gene>
    <name evidence="2" type="ORF">VCS650_LOCUS43744</name>
</gene>
<feature type="region of interest" description="Disordered" evidence="1">
    <location>
        <begin position="1"/>
        <end position="27"/>
    </location>
</feature>
<dbReference type="AlphaFoldDB" id="A0A815VFG6"/>
<feature type="non-terminal residue" evidence="2">
    <location>
        <position position="27"/>
    </location>
</feature>
<evidence type="ECO:0000256" key="1">
    <source>
        <dbReference type="SAM" id="MobiDB-lite"/>
    </source>
</evidence>
<organism evidence="2 3">
    <name type="scientific">Adineta steineri</name>
    <dbReference type="NCBI Taxonomy" id="433720"/>
    <lineage>
        <taxon>Eukaryota</taxon>
        <taxon>Metazoa</taxon>
        <taxon>Spiralia</taxon>
        <taxon>Gnathifera</taxon>
        <taxon>Rotifera</taxon>
        <taxon>Eurotatoria</taxon>
        <taxon>Bdelloidea</taxon>
        <taxon>Adinetida</taxon>
        <taxon>Adinetidae</taxon>
        <taxon>Adineta</taxon>
    </lineage>
</organism>
<reference evidence="2" key="1">
    <citation type="submission" date="2021-02" db="EMBL/GenBank/DDBJ databases">
        <authorList>
            <person name="Nowell W R."/>
        </authorList>
    </citation>
    <scope>NUCLEOTIDE SEQUENCE</scope>
</reference>
<accession>A0A815VFG6</accession>
<name>A0A815VFG6_9BILA</name>
<proteinExistence type="predicted"/>